<feature type="compositionally biased region" description="Basic and acidic residues" evidence="1">
    <location>
        <begin position="125"/>
        <end position="137"/>
    </location>
</feature>
<organism evidence="2 4">
    <name type="scientific">Didymodactylos carnosus</name>
    <dbReference type="NCBI Taxonomy" id="1234261"/>
    <lineage>
        <taxon>Eukaryota</taxon>
        <taxon>Metazoa</taxon>
        <taxon>Spiralia</taxon>
        <taxon>Gnathifera</taxon>
        <taxon>Rotifera</taxon>
        <taxon>Eurotatoria</taxon>
        <taxon>Bdelloidea</taxon>
        <taxon>Philodinida</taxon>
        <taxon>Philodinidae</taxon>
        <taxon>Didymodactylos</taxon>
    </lineage>
</organism>
<evidence type="ECO:0000256" key="1">
    <source>
        <dbReference type="SAM" id="MobiDB-lite"/>
    </source>
</evidence>
<feature type="compositionally biased region" description="Polar residues" evidence="1">
    <location>
        <begin position="138"/>
        <end position="184"/>
    </location>
</feature>
<sequence>MDNVAKPVFIPEKKDLRQPRAFQPHEFVRNVMGASAGAGSGEFDIYRGCRRRQLIREAFKTREAKERALDDAFQKKIEKNQTQLELKTAKKRKKRLKQKGRQKKPKNSSGSKTKDSNSTESSESENEHSTADDEKSEQTNSNGPTQESLSEQNVNEEVTTPTALPPSINTVEKSTSSTLETNGINRKHIRTRNNSSSSNEDENDHKQS</sequence>
<reference evidence="2" key="1">
    <citation type="submission" date="2021-02" db="EMBL/GenBank/DDBJ databases">
        <authorList>
            <person name="Nowell W R."/>
        </authorList>
    </citation>
    <scope>NUCLEOTIDE SEQUENCE</scope>
</reference>
<dbReference type="GO" id="GO:0005730">
    <property type="term" value="C:nucleolus"/>
    <property type="evidence" value="ECO:0007669"/>
    <property type="project" value="TreeGrafter"/>
</dbReference>
<dbReference type="EMBL" id="CAJOBC010000186">
    <property type="protein sequence ID" value="CAF3551354.1"/>
    <property type="molecule type" value="Genomic_DNA"/>
</dbReference>
<dbReference type="Pfam" id="PF06658">
    <property type="entry name" value="DUF1168"/>
    <property type="match status" value="1"/>
</dbReference>
<feature type="compositionally biased region" description="Basic residues" evidence="1">
    <location>
        <begin position="89"/>
        <end position="106"/>
    </location>
</feature>
<dbReference type="EMBL" id="CAJNOQ010000186">
    <property type="protein sequence ID" value="CAF0769375.1"/>
    <property type="molecule type" value="Genomic_DNA"/>
</dbReference>
<name>A0A813QNH4_9BILA</name>
<dbReference type="Proteomes" id="UP000663829">
    <property type="component" value="Unassembled WGS sequence"/>
</dbReference>
<dbReference type="Proteomes" id="UP000681722">
    <property type="component" value="Unassembled WGS sequence"/>
</dbReference>
<dbReference type="PANTHER" id="PTHR13507">
    <property type="entry name" value="PRKR-INTERACTING PROTEIN 1"/>
    <property type="match status" value="1"/>
</dbReference>
<dbReference type="OrthoDB" id="10067079at2759"/>
<evidence type="ECO:0000313" key="2">
    <source>
        <dbReference type="EMBL" id="CAF0769375.1"/>
    </source>
</evidence>
<dbReference type="GO" id="GO:0003725">
    <property type="term" value="F:double-stranded RNA binding"/>
    <property type="evidence" value="ECO:0007669"/>
    <property type="project" value="InterPro"/>
</dbReference>
<feature type="region of interest" description="Disordered" evidence="1">
    <location>
        <begin position="63"/>
        <end position="208"/>
    </location>
</feature>
<evidence type="ECO:0000313" key="4">
    <source>
        <dbReference type="Proteomes" id="UP000663829"/>
    </source>
</evidence>
<protein>
    <submittedName>
        <fullName evidence="2">Uncharacterized protein</fullName>
    </submittedName>
</protein>
<dbReference type="AlphaFoldDB" id="A0A813QNH4"/>
<comment type="caution">
    <text evidence="2">The sequence shown here is derived from an EMBL/GenBank/DDBJ whole genome shotgun (WGS) entry which is preliminary data.</text>
</comment>
<feature type="compositionally biased region" description="Basic and acidic residues" evidence="1">
    <location>
        <begin position="63"/>
        <end position="79"/>
    </location>
</feature>
<gene>
    <name evidence="2" type="ORF">GPM918_LOCUS1839</name>
    <name evidence="3" type="ORF">SRO942_LOCUS1839</name>
</gene>
<evidence type="ECO:0000313" key="3">
    <source>
        <dbReference type="EMBL" id="CAF3551354.1"/>
    </source>
</evidence>
<keyword evidence="4" id="KW-1185">Reference proteome</keyword>
<dbReference type="InterPro" id="IPR009548">
    <property type="entry name" value="Prkrip1"/>
</dbReference>
<dbReference type="GO" id="GO:0019901">
    <property type="term" value="F:protein kinase binding"/>
    <property type="evidence" value="ECO:0007669"/>
    <property type="project" value="TreeGrafter"/>
</dbReference>
<proteinExistence type="predicted"/>
<accession>A0A813QNH4</accession>
<dbReference type="GO" id="GO:0004860">
    <property type="term" value="F:protein kinase inhibitor activity"/>
    <property type="evidence" value="ECO:0007669"/>
    <property type="project" value="TreeGrafter"/>
</dbReference>
<dbReference type="PANTHER" id="PTHR13507:SF0">
    <property type="entry name" value="PRKR-INTERACTING PROTEIN 1"/>
    <property type="match status" value="1"/>
</dbReference>